<gene>
    <name evidence="4" type="ORF">E6H05_07310</name>
</gene>
<evidence type="ECO:0000313" key="5">
    <source>
        <dbReference type="Proteomes" id="UP000318834"/>
    </source>
</evidence>
<proteinExistence type="predicted"/>
<organism evidence="4 5">
    <name type="scientific">Candidatus Segetimicrobium genomatis</name>
    <dbReference type="NCBI Taxonomy" id="2569760"/>
    <lineage>
        <taxon>Bacteria</taxon>
        <taxon>Bacillati</taxon>
        <taxon>Candidatus Sysuimicrobiota</taxon>
        <taxon>Candidatus Sysuimicrobiia</taxon>
        <taxon>Candidatus Sysuimicrobiales</taxon>
        <taxon>Candidatus Segetimicrobiaceae</taxon>
        <taxon>Candidatus Segetimicrobium</taxon>
    </lineage>
</organism>
<evidence type="ECO:0000259" key="3">
    <source>
        <dbReference type="Pfam" id="PF13439"/>
    </source>
</evidence>
<dbReference type="SUPFAM" id="SSF53756">
    <property type="entry name" value="UDP-Glycosyltransferase/glycogen phosphorylase"/>
    <property type="match status" value="1"/>
</dbReference>
<dbReference type="InterPro" id="IPR001296">
    <property type="entry name" value="Glyco_trans_1"/>
</dbReference>
<evidence type="ECO:0000256" key="1">
    <source>
        <dbReference type="SAM" id="MobiDB-lite"/>
    </source>
</evidence>
<dbReference type="Proteomes" id="UP000318834">
    <property type="component" value="Unassembled WGS sequence"/>
</dbReference>
<feature type="region of interest" description="Disordered" evidence="1">
    <location>
        <begin position="1"/>
        <end position="25"/>
    </location>
</feature>
<dbReference type="Pfam" id="PF00534">
    <property type="entry name" value="Glycos_transf_1"/>
    <property type="match status" value="1"/>
</dbReference>
<dbReference type="InterPro" id="IPR050194">
    <property type="entry name" value="Glycosyltransferase_grp1"/>
</dbReference>
<dbReference type="EMBL" id="VBAP01000050">
    <property type="protein sequence ID" value="TMI74934.1"/>
    <property type="molecule type" value="Genomic_DNA"/>
</dbReference>
<dbReference type="AlphaFoldDB" id="A0A537IUD6"/>
<dbReference type="PANTHER" id="PTHR45947">
    <property type="entry name" value="SULFOQUINOVOSYL TRANSFERASE SQD2"/>
    <property type="match status" value="1"/>
</dbReference>
<evidence type="ECO:0000259" key="2">
    <source>
        <dbReference type="Pfam" id="PF00534"/>
    </source>
</evidence>
<feature type="domain" description="Glycosyltransferase subfamily 4-like N-terminal" evidence="3">
    <location>
        <begin position="47"/>
        <end position="219"/>
    </location>
</feature>
<feature type="compositionally biased region" description="Low complexity" evidence="1">
    <location>
        <begin position="230"/>
        <end position="247"/>
    </location>
</feature>
<dbReference type="Gene3D" id="3.40.50.2000">
    <property type="entry name" value="Glycogen Phosphorylase B"/>
    <property type="match status" value="2"/>
</dbReference>
<comment type="caution">
    <text evidence="4">The sequence shown here is derived from an EMBL/GenBank/DDBJ whole genome shotgun (WGS) entry which is preliminary data.</text>
</comment>
<keyword evidence="4" id="KW-0808">Transferase</keyword>
<dbReference type="InterPro" id="IPR028098">
    <property type="entry name" value="Glyco_trans_4-like_N"/>
</dbReference>
<feature type="region of interest" description="Disordered" evidence="1">
    <location>
        <begin position="222"/>
        <end position="250"/>
    </location>
</feature>
<reference evidence="4 5" key="1">
    <citation type="journal article" date="2019" name="Nat. Microbiol.">
        <title>Mediterranean grassland soil C-N compound turnover is dependent on rainfall and depth, and is mediated by genomically divergent microorganisms.</title>
        <authorList>
            <person name="Diamond S."/>
            <person name="Andeer P.F."/>
            <person name="Li Z."/>
            <person name="Crits-Christoph A."/>
            <person name="Burstein D."/>
            <person name="Anantharaman K."/>
            <person name="Lane K.R."/>
            <person name="Thomas B.C."/>
            <person name="Pan C."/>
            <person name="Northen T.R."/>
            <person name="Banfield J.F."/>
        </authorList>
    </citation>
    <scope>NUCLEOTIDE SEQUENCE [LARGE SCALE GENOMIC DNA]</scope>
    <source>
        <strain evidence="4">NP_8</strain>
    </source>
</reference>
<sequence length="441" mass="48769">MKTVHQTDRSASMRKSPSDVPRPPDGVTARLRQLRVALVHDWLVTLGGADRVLLALHEVFPQAPVFVGLHDLRRLPDSFRQLDVRATWLQQIPGAAQRHRLLVPLMPLAFGHLVLRGYDVVISSSHACAHSVSVPGALHICYCHTPMRYAWDLRGEYLAALPGVARPAARLMLAWLRRRDRAAAEGVDQFIANSQHVASRIRRHYGREATVIYPPVDTEFFTPTGDPAEESTQSSQSAQSSRSTAESSGDRADREDFYLVVSRLVPYKRVDVAVEAFNRLDRRLVIVGDGPERGRLQSMSGPHVRFVGELGDAALRRYYRQCRALVFPGEEDFGLVPVEAQACGRPVIAYRRGGALESVAPGVTGIFFAEQTPDALMAGIRAAEATTFDAAAIRRHTMQFSQQRFTVQIAEFVAAALTQSRSRAVARSGPSESRITNHESP</sequence>
<dbReference type="GO" id="GO:0016757">
    <property type="term" value="F:glycosyltransferase activity"/>
    <property type="evidence" value="ECO:0007669"/>
    <property type="project" value="InterPro"/>
</dbReference>
<name>A0A537IUD6_9BACT</name>
<dbReference type="PANTHER" id="PTHR45947:SF3">
    <property type="entry name" value="SULFOQUINOVOSYL TRANSFERASE SQD2"/>
    <property type="match status" value="1"/>
</dbReference>
<feature type="domain" description="Glycosyl transferase family 1" evidence="2">
    <location>
        <begin position="250"/>
        <end position="384"/>
    </location>
</feature>
<evidence type="ECO:0000313" key="4">
    <source>
        <dbReference type="EMBL" id="TMI74934.1"/>
    </source>
</evidence>
<protein>
    <submittedName>
        <fullName evidence="4">Glycosyltransferase family 4 protein</fullName>
    </submittedName>
</protein>
<dbReference type="Pfam" id="PF13439">
    <property type="entry name" value="Glyco_transf_4"/>
    <property type="match status" value="1"/>
</dbReference>
<accession>A0A537IUD6</accession>